<feature type="transmembrane region" description="Helical" evidence="6">
    <location>
        <begin position="72"/>
        <end position="93"/>
    </location>
</feature>
<evidence type="ECO:0000256" key="2">
    <source>
        <dbReference type="ARBA" id="ARBA00022475"/>
    </source>
</evidence>
<dbReference type="HOGENOM" id="CLU_056469_1_2_2"/>
<feature type="transmembrane region" description="Helical" evidence="6">
    <location>
        <begin position="161"/>
        <end position="179"/>
    </location>
</feature>
<dbReference type="InterPro" id="IPR012809">
    <property type="entry name" value="ECF_CbiQ"/>
</dbReference>
<dbReference type="Pfam" id="PF02361">
    <property type="entry name" value="CbiQ"/>
    <property type="match status" value="1"/>
</dbReference>
<evidence type="ECO:0000256" key="3">
    <source>
        <dbReference type="ARBA" id="ARBA00022692"/>
    </source>
</evidence>
<name>L0KXU8_METHD</name>
<proteinExistence type="predicted"/>
<feature type="transmembrane region" description="Helical" evidence="6">
    <location>
        <begin position="25"/>
        <end position="42"/>
    </location>
</feature>
<dbReference type="GO" id="GO:0043190">
    <property type="term" value="C:ATP-binding cassette (ABC) transporter complex"/>
    <property type="evidence" value="ECO:0007669"/>
    <property type="project" value="InterPro"/>
</dbReference>
<evidence type="ECO:0000256" key="5">
    <source>
        <dbReference type="ARBA" id="ARBA00023136"/>
    </source>
</evidence>
<dbReference type="KEGG" id="mhz:Metho_0522"/>
<dbReference type="AlphaFoldDB" id="L0KXU8"/>
<keyword evidence="8" id="KW-1185">Reference proteome</keyword>
<dbReference type="EMBL" id="CP003362">
    <property type="protein sequence ID" value="AGB48789.1"/>
    <property type="molecule type" value="Genomic_DNA"/>
</dbReference>
<feature type="transmembrane region" description="Helical" evidence="6">
    <location>
        <begin position="48"/>
        <end position="65"/>
    </location>
</feature>
<gene>
    <name evidence="7" type="ordered locus">Metho_0522</name>
</gene>
<evidence type="ECO:0000313" key="7">
    <source>
        <dbReference type="EMBL" id="AGB48789.1"/>
    </source>
</evidence>
<keyword evidence="3 6" id="KW-0812">Transmembrane</keyword>
<feature type="transmembrane region" description="Helical" evidence="6">
    <location>
        <begin position="199"/>
        <end position="219"/>
    </location>
</feature>
<accession>L0KXU8</accession>
<dbReference type="Proteomes" id="UP000010866">
    <property type="component" value="Chromosome"/>
</dbReference>
<sequence>MEITLTDIEKEAYKDSPVHRLDGRVKLLAVILIIIFTVSLPRVHENNMMRLVFVESYLIILMVLSKLNPVYVIVRFLAVLPFGLGIIVIQPFVRQPFFDSFTEYPLDLPLGLTATYEGLAFGVTLLAKFIVCVSAIILLSSTTKMHDIVGAARQLGIPKEIALLLTMMVRYLFLFWSVLKRIRTAQKCRLFNLWNKKVRRMWILEQIGYTISSIFIMAYEQGERTYISMLCRGYGQNGNIQTHNRSLKVSDMLFSIITLTILIASYFAG</sequence>
<evidence type="ECO:0000256" key="1">
    <source>
        <dbReference type="ARBA" id="ARBA00004651"/>
    </source>
</evidence>
<keyword evidence="2" id="KW-1003">Cell membrane</keyword>
<dbReference type="GeneID" id="14407628"/>
<dbReference type="STRING" id="867904.Metho_0522"/>
<dbReference type="InterPro" id="IPR003339">
    <property type="entry name" value="ABC/ECF_trnsptr_transmembrane"/>
</dbReference>
<evidence type="ECO:0000256" key="4">
    <source>
        <dbReference type="ARBA" id="ARBA00022989"/>
    </source>
</evidence>
<dbReference type="OrthoDB" id="51610at2157"/>
<evidence type="ECO:0000313" key="8">
    <source>
        <dbReference type="Proteomes" id="UP000010866"/>
    </source>
</evidence>
<comment type="subcellular location">
    <subcellularLocation>
        <location evidence="1">Cell membrane</location>
        <topology evidence="1">Multi-pass membrane protein</topology>
    </subcellularLocation>
</comment>
<keyword evidence="4 6" id="KW-1133">Transmembrane helix</keyword>
<evidence type="ECO:0000256" key="6">
    <source>
        <dbReference type="SAM" id="Phobius"/>
    </source>
</evidence>
<dbReference type="GO" id="GO:0006824">
    <property type="term" value="P:cobalt ion transport"/>
    <property type="evidence" value="ECO:0007669"/>
    <property type="project" value="InterPro"/>
</dbReference>
<dbReference type="RefSeq" id="WP_015323958.1">
    <property type="nucleotide sequence ID" value="NC_019977.1"/>
</dbReference>
<feature type="transmembrane region" description="Helical" evidence="6">
    <location>
        <begin position="249"/>
        <end position="268"/>
    </location>
</feature>
<dbReference type="NCBIfam" id="TIGR02454">
    <property type="entry name" value="ECF_T_CbiQ"/>
    <property type="match status" value="1"/>
</dbReference>
<dbReference type="PANTHER" id="PTHR34857">
    <property type="entry name" value="SLL0384 PROTEIN"/>
    <property type="match status" value="1"/>
</dbReference>
<reference evidence="8" key="1">
    <citation type="submission" date="2012-02" db="EMBL/GenBank/DDBJ databases">
        <title>Complete sequence of chromosome of Methanomethylovorans hollandica DSM 15978.</title>
        <authorList>
            <person name="Lucas S."/>
            <person name="Copeland A."/>
            <person name="Lapidus A."/>
            <person name="Glavina del Rio T."/>
            <person name="Dalin E."/>
            <person name="Tice H."/>
            <person name="Bruce D."/>
            <person name="Goodwin L."/>
            <person name="Pitluck S."/>
            <person name="Peters L."/>
            <person name="Mikhailova N."/>
            <person name="Held B."/>
            <person name="Kyrpides N."/>
            <person name="Mavromatis K."/>
            <person name="Ivanova N."/>
            <person name="Brettin T."/>
            <person name="Detter J.C."/>
            <person name="Han C."/>
            <person name="Larimer F."/>
            <person name="Land M."/>
            <person name="Hauser L."/>
            <person name="Markowitz V."/>
            <person name="Cheng J.-F."/>
            <person name="Hugenholtz P."/>
            <person name="Woyke T."/>
            <person name="Wu D."/>
            <person name="Spring S."/>
            <person name="Schroeder M."/>
            <person name="Brambilla E."/>
            <person name="Klenk H.-P."/>
            <person name="Eisen J.A."/>
        </authorList>
    </citation>
    <scope>NUCLEOTIDE SEQUENCE [LARGE SCALE GENOMIC DNA]</scope>
    <source>
        <strain evidence="8">DSM 15978 / NBRC 107637 / DMS1</strain>
    </source>
</reference>
<feature type="transmembrane region" description="Helical" evidence="6">
    <location>
        <begin position="119"/>
        <end position="140"/>
    </location>
</feature>
<keyword evidence="5 6" id="KW-0472">Membrane</keyword>
<protein>
    <submittedName>
        <fullName evidence="7">Cobalt ABC transporter, permease protein CbiQ</fullName>
    </submittedName>
</protein>
<dbReference type="PANTHER" id="PTHR34857:SF2">
    <property type="entry name" value="SLL0384 PROTEIN"/>
    <property type="match status" value="1"/>
</dbReference>
<dbReference type="InterPro" id="IPR051611">
    <property type="entry name" value="ECF_transporter_component"/>
</dbReference>
<dbReference type="CDD" id="cd16914">
    <property type="entry name" value="EcfT"/>
    <property type="match status" value="1"/>
</dbReference>
<organism evidence="7 8">
    <name type="scientific">Methanomethylovorans hollandica (strain DSM 15978 / NBRC 107637 / DMS1)</name>
    <dbReference type="NCBI Taxonomy" id="867904"/>
    <lineage>
        <taxon>Archaea</taxon>
        <taxon>Methanobacteriati</taxon>
        <taxon>Methanobacteriota</taxon>
        <taxon>Stenosarchaea group</taxon>
        <taxon>Methanomicrobia</taxon>
        <taxon>Methanosarcinales</taxon>
        <taxon>Methanosarcinaceae</taxon>
        <taxon>Methanomethylovorans</taxon>
    </lineage>
</organism>